<evidence type="ECO:0000313" key="2">
    <source>
        <dbReference type="Proteomes" id="UP001153269"/>
    </source>
</evidence>
<evidence type="ECO:0000313" key="1">
    <source>
        <dbReference type="EMBL" id="CAB1438692.1"/>
    </source>
</evidence>
<proteinExistence type="predicted"/>
<protein>
    <submittedName>
        <fullName evidence="1">Uncharacterized protein</fullName>
    </submittedName>
</protein>
<dbReference type="EMBL" id="CADEAL010002191">
    <property type="protein sequence ID" value="CAB1438692.1"/>
    <property type="molecule type" value="Genomic_DNA"/>
</dbReference>
<sequence length="112" mass="12548">MNTSLSLSLKERLGVKGVEIYERVNPAVTLRSETQQVVIRLCPQRQVLPTVGGDRSLLTADNGGKQEEEVVYGLSAILYRCIEPTHSLRALKSIFQHKRKHVPTDCQCFSIP</sequence>
<name>A0A9N7UWR2_PLEPL</name>
<comment type="caution">
    <text evidence="1">The sequence shown here is derived from an EMBL/GenBank/DDBJ whole genome shotgun (WGS) entry which is preliminary data.</text>
</comment>
<dbReference type="Proteomes" id="UP001153269">
    <property type="component" value="Unassembled WGS sequence"/>
</dbReference>
<organism evidence="1 2">
    <name type="scientific">Pleuronectes platessa</name>
    <name type="common">European plaice</name>
    <dbReference type="NCBI Taxonomy" id="8262"/>
    <lineage>
        <taxon>Eukaryota</taxon>
        <taxon>Metazoa</taxon>
        <taxon>Chordata</taxon>
        <taxon>Craniata</taxon>
        <taxon>Vertebrata</taxon>
        <taxon>Euteleostomi</taxon>
        <taxon>Actinopterygii</taxon>
        <taxon>Neopterygii</taxon>
        <taxon>Teleostei</taxon>
        <taxon>Neoteleostei</taxon>
        <taxon>Acanthomorphata</taxon>
        <taxon>Carangaria</taxon>
        <taxon>Pleuronectiformes</taxon>
        <taxon>Pleuronectoidei</taxon>
        <taxon>Pleuronectidae</taxon>
        <taxon>Pleuronectes</taxon>
    </lineage>
</organism>
<gene>
    <name evidence="1" type="ORF">PLEPLA_LOCUS26575</name>
</gene>
<accession>A0A9N7UWR2</accession>
<dbReference type="AlphaFoldDB" id="A0A9N7UWR2"/>
<reference evidence="1" key="1">
    <citation type="submission" date="2020-03" db="EMBL/GenBank/DDBJ databases">
        <authorList>
            <person name="Weist P."/>
        </authorList>
    </citation>
    <scope>NUCLEOTIDE SEQUENCE</scope>
</reference>
<keyword evidence="2" id="KW-1185">Reference proteome</keyword>